<keyword evidence="3" id="KW-1185">Reference proteome</keyword>
<reference evidence="4" key="1">
    <citation type="submission" date="2017-02" db="UniProtKB">
        <authorList>
            <consortium name="WormBaseParasite"/>
        </authorList>
    </citation>
    <scope>IDENTIFICATION</scope>
</reference>
<evidence type="ECO:0000313" key="3">
    <source>
        <dbReference type="Proteomes" id="UP000278807"/>
    </source>
</evidence>
<sequence length="289" mass="33720">MQRTQSSNKGEIVDRPQGRGEIVDSGTLRHTRLGQESETWTVALSDIPGFPDLKVQRTQSSNNRETVDSGTLRHSRLAKNRNSGQWHSPDIQEKYPHNEGLNQERIHVKDNNEGSRTTMERIQRIQDLKTTYRTVHTMKALIRREFMSRTTMKALIRKEFPTSMCNEIKARIPDLKVQRTQSSNNRETVDSGTLRHSRLAKNQKQWTVALSDIADWPKIEAFAEFRLQTRPDCLAKHLHRLGVYTQPTCPLCNLHEEMEKTHLIRCPALKTRTESQRYWETSRRLMNCY</sequence>
<feature type="compositionally biased region" description="Basic and acidic residues" evidence="1">
    <location>
        <begin position="90"/>
        <end position="117"/>
    </location>
</feature>
<dbReference type="WBParaSite" id="HNAJ_0000522001-mRNA-1">
    <property type="protein sequence ID" value="HNAJ_0000522001-mRNA-1"/>
    <property type="gene ID" value="HNAJ_0000522001"/>
</dbReference>
<feature type="region of interest" description="Disordered" evidence="1">
    <location>
        <begin position="1"/>
        <end position="25"/>
    </location>
</feature>
<dbReference type="AlphaFoldDB" id="A0A0R3TDT1"/>
<dbReference type="STRING" id="102285.A0A0R3TDT1"/>
<feature type="region of interest" description="Disordered" evidence="1">
    <location>
        <begin position="53"/>
        <end position="117"/>
    </location>
</feature>
<evidence type="ECO:0000313" key="2">
    <source>
        <dbReference type="EMBL" id="VDO01078.1"/>
    </source>
</evidence>
<dbReference type="OrthoDB" id="6140595at2759"/>
<accession>A0A0R3TDT1</accession>
<protein>
    <submittedName>
        <fullName evidence="4">Reverse transcriptase</fullName>
    </submittedName>
</protein>
<feature type="compositionally biased region" description="Basic and acidic residues" evidence="1">
    <location>
        <begin position="11"/>
        <end position="22"/>
    </location>
</feature>
<evidence type="ECO:0000313" key="4">
    <source>
        <dbReference type="WBParaSite" id="HNAJ_0000522001-mRNA-1"/>
    </source>
</evidence>
<reference evidence="2 3" key="2">
    <citation type="submission" date="2018-11" db="EMBL/GenBank/DDBJ databases">
        <authorList>
            <consortium name="Pathogen Informatics"/>
        </authorList>
    </citation>
    <scope>NUCLEOTIDE SEQUENCE [LARGE SCALE GENOMIC DNA]</scope>
</reference>
<dbReference type="Proteomes" id="UP000278807">
    <property type="component" value="Unassembled WGS sequence"/>
</dbReference>
<organism evidence="4">
    <name type="scientific">Rodentolepis nana</name>
    <name type="common">Dwarf tapeworm</name>
    <name type="synonym">Hymenolepis nana</name>
    <dbReference type="NCBI Taxonomy" id="102285"/>
    <lineage>
        <taxon>Eukaryota</taxon>
        <taxon>Metazoa</taxon>
        <taxon>Spiralia</taxon>
        <taxon>Lophotrochozoa</taxon>
        <taxon>Platyhelminthes</taxon>
        <taxon>Cestoda</taxon>
        <taxon>Eucestoda</taxon>
        <taxon>Cyclophyllidea</taxon>
        <taxon>Hymenolepididae</taxon>
        <taxon>Rodentolepis</taxon>
    </lineage>
</organism>
<evidence type="ECO:0000256" key="1">
    <source>
        <dbReference type="SAM" id="MobiDB-lite"/>
    </source>
</evidence>
<name>A0A0R3TDT1_RODNA</name>
<proteinExistence type="predicted"/>
<dbReference type="EMBL" id="UZAE01004244">
    <property type="protein sequence ID" value="VDO01078.1"/>
    <property type="molecule type" value="Genomic_DNA"/>
</dbReference>
<gene>
    <name evidence="2" type="ORF">HNAJ_LOCUS5218</name>
</gene>